<dbReference type="PANTHER" id="PTHR39601">
    <property type="entry name" value="CHORIOGENIN HMINOR"/>
    <property type="match status" value="1"/>
</dbReference>
<feature type="domain" description="DUF8004" evidence="2">
    <location>
        <begin position="367"/>
        <end position="459"/>
    </location>
</feature>
<feature type="compositionally biased region" description="Polar residues" evidence="1">
    <location>
        <begin position="122"/>
        <end position="135"/>
    </location>
</feature>
<evidence type="ECO:0000259" key="2">
    <source>
        <dbReference type="Pfam" id="PF26013"/>
    </source>
</evidence>
<feature type="region of interest" description="Disordered" evidence="1">
    <location>
        <begin position="768"/>
        <end position="879"/>
    </location>
</feature>
<keyword evidence="4" id="KW-1185">Reference proteome</keyword>
<protein>
    <recommendedName>
        <fullName evidence="2">DUF8004 domain-containing protein</fullName>
    </recommendedName>
</protein>
<evidence type="ECO:0000313" key="4">
    <source>
        <dbReference type="Proteomes" id="UP000053617"/>
    </source>
</evidence>
<feature type="compositionally biased region" description="Polar residues" evidence="1">
    <location>
        <begin position="92"/>
        <end position="115"/>
    </location>
</feature>
<dbReference type="HOGENOM" id="CLU_005053_2_1_1"/>
<dbReference type="AlphaFoldDB" id="A0A0D2IN07"/>
<dbReference type="Pfam" id="PF26013">
    <property type="entry name" value="DUF8004"/>
    <property type="match status" value="1"/>
</dbReference>
<dbReference type="GeneID" id="25293437"/>
<dbReference type="InterPro" id="IPR058317">
    <property type="entry name" value="DUF8004"/>
</dbReference>
<proteinExistence type="predicted"/>
<dbReference type="VEuPathDB" id="FungiDB:Z518_05366"/>
<organism evidence="3 4">
    <name type="scientific">Rhinocladiella mackenziei CBS 650.93</name>
    <dbReference type="NCBI Taxonomy" id="1442369"/>
    <lineage>
        <taxon>Eukaryota</taxon>
        <taxon>Fungi</taxon>
        <taxon>Dikarya</taxon>
        <taxon>Ascomycota</taxon>
        <taxon>Pezizomycotina</taxon>
        <taxon>Eurotiomycetes</taxon>
        <taxon>Chaetothyriomycetidae</taxon>
        <taxon>Chaetothyriales</taxon>
        <taxon>Herpotrichiellaceae</taxon>
        <taxon>Rhinocladiella</taxon>
    </lineage>
</organism>
<evidence type="ECO:0000256" key="1">
    <source>
        <dbReference type="SAM" id="MobiDB-lite"/>
    </source>
</evidence>
<dbReference type="PANTHER" id="PTHR39601:SF2">
    <property type="entry name" value="CHORIOGENIN HMINOR"/>
    <property type="match status" value="1"/>
</dbReference>
<accession>A0A0D2IN07</accession>
<dbReference type="Proteomes" id="UP000053617">
    <property type="component" value="Unassembled WGS sequence"/>
</dbReference>
<name>A0A0D2IN07_9EURO</name>
<evidence type="ECO:0000313" key="3">
    <source>
        <dbReference type="EMBL" id="KIX04496.1"/>
    </source>
</evidence>
<feature type="compositionally biased region" description="Low complexity" evidence="1">
    <location>
        <begin position="1"/>
        <end position="11"/>
    </location>
</feature>
<dbReference type="EMBL" id="KN847478">
    <property type="protein sequence ID" value="KIX04496.1"/>
    <property type="molecule type" value="Genomic_DNA"/>
</dbReference>
<dbReference type="RefSeq" id="XP_013271632.1">
    <property type="nucleotide sequence ID" value="XM_013416178.1"/>
</dbReference>
<feature type="compositionally biased region" description="Polar residues" evidence="1">
    <location>
        <begin position="848"/>
        <end position="858"/>
    </location>
</feature>
<feature type="compositionally biased region" description="Polar residues" evidence="1">
    <location>
        <begin position="795"/>
        <end position="810"/>
    </location>
</feature>
<feature type="region of interest" description="Disordered" evidence="1">
    <location>
        <begin position="1"/>
        <end position="142"/>
    </location>
</feature>
<gene>
    <name evidence="3" type="ORF">Z518_05366</name>
</gene>
<feature type="compositionally biased region" description="Polar residues" evidence="1">
    <location>
        <begin position="768"/>
        <end position="777"/>
    </location>
</feature>
<reference evidence="3 4" key="1">
    <citation type="submission" date="2015-01" db="EMBL/GenBank/DDBJ databases">
        <title>The Genome Sequence of Rhinocladiella mackenzie CBS 650.93.</title>
        <authorList>
            <consortium name="The Broad Institute Genomics Platform"/>
            <person name="Cuomo C."/>
            <person name="de Hoog S."/>
            <person name="Gorbushina A."/>
            <person name="Stielow B."/>
            <person name="Teixiera M."/>
            <person name="Abouelleil A."/>
            <person name="Chapman S.B."/>
            <person name="Priest M."/>
            <person name="Young S.K."/>
            <person name="Wortman J."/>
            <person name="Nusbaum C."/>
            <person name="Birren B."/>
        </authorList>
    </citation>
    <scope>NUCLEOTIDE SEQUENCE [LARGE SCALE GENOMIC DNA]</scope>
    <source>
        <strain evidence="3 4">CBS 650.93</strain>
    </source>
</reference>
<sequence>MAKRLSSLFSLSRDDNEAPQSTTALSPNYPPSPNHAISPTSRKSYKYRVTSSSEVDPVENLPRLAPPPLLSESGFVRPPSSHRGTDSRPGSRASSPQSQVQSRDGSRSRPQTPNSLIPPGAATSTGQPATPTSAKITKKKSWLAGKSDKHEFEDGHSHQKAWIAGLREYVAYDLTPLLRGEKVPELWNDHGDTVLYLYPPSSGRGPCFKIDSSLLMDSKSLVNLRLQSPTSPVDRHGDPEQIQSPFSEMSMAPRQIRLPSPQSSTYRSSMTFSVPNIVTAVNQERHVYLPMGFEGDLSQPGSEPQGDDFELIVLYRNFLAFLAGGALVATPRQVTLFAIFMGISTILKRFCFSNSDGSTFGDVPFNSFSRYCDELRLADVRSSREKTIEAIVLGEHLRSWPLYNEGFTHAVGRLADIKSIKSPKYERMSPITISRLERAHLDIEQRLLAVRGKLEDFDFPSMFAGIANSQTSTEAKLVRFKEWKAGFLDFRRFTLAYYRRKYGAWPPKASSKKNNFEESGLNRVLLQELYKDFTDLYDILVDRSSLTTRTVDMPPVDEDVESSDQNETIQHAIRRVESEYDRATPPVIPPIPFDTPLIPQFSHSFNRRHVVVSDKSALQTKKLKENEVNEVLLGSYNRESINASTWVQDFFNYERRLGHGKTLDQVVDARCGQWLFIYAVLQALPMTVVDARDLKHTEGVEYFLCVAPRGGRPWMKEDQSVSRAWYNVASGGGIVSLPADLIDHSVEGIYRRSHCWTEATKWTQSSEDSLMGTTQHADGTALQPPNRISAHSPYLSPQQSPYLSPVSSPQMRPISPAISNDGRNAGRDRTSMNLGLEAMDAPPPQRASRPNSAFNPNITFDAILGPTEELKPKGKKGKK</sequence>
<dbReference type="STRING" id="1442369.A0A0D2IN07"/>
<dbReference type="OrthoDB" id="5300331at2759"/>